<dbReference type="PANTHER" id="PTHR30328">
    <property type="entry name" value="TRANSCRIPTIONAL REPRESSOR"/>
    <property type="match status" value="1"/>
</dbReference>
<feature type="non-terminal residue" evidence="4">
    <location>
        <position position="65"/>
    </location>
</feature>
<reference evidence="4 5" key="1">
    <citation type="submission" date="2021-07" db="EMBL/GenBank/DDBJ databases">
        <title>Paenibacillus radiodurans sp. nov., isolated from the southeastern edge of Tengger Desert.</title>
        <authorList>
            <person name="Zhang G."/>
        </authorList>
    </citation>
    <scope>NUCLEOTIDE SEQUENCE [LARGE SCALE GENOMIC DNA]</scope>
    <source>
        <strain evidence="4 5">CCM 7311</strain>
    </source>
</reference>
<evidence type="ECO:0000256" key="2">
    <source>
        <dbReference type="PROSITE-ProRule" id="PRU00335"/>
    </source>
</evidence>
<proteinExistence type="predicted"/>
<dbReference type="InterPro" id="IPR050109">
    <property type="entry name" value="HTH-type_TetR-like_transc_reg"/>
</dbReference>
<evidence type="ECO:0000256" key="1">
    <source>
        <dbReference type="ARBA" id="ARBA00023125"/>
    </source>
</evidence>
<dbReference type="PANTHER" id="PTHR30328:SF54">
    <property type="entry name" value="HTH-TYPE TRANSCRIPTIONAL REPRESSOR SCO4008"/>
    <property type="match status" value="1"/>
</dbReference>
<gene>
    <name evidence="4" type="ORF">K0U00_48635</name>
</gene>
<accession>A0ABS7CM26</accession>
<feature type="DNA-binding region" description="H-T-H motif" evidence="2">
    <location>
        <begin position="28"/>
        <end position="47"/>
    </location>
</feature>
<dbReference type="Gene3D" id="1.10.357.10">
    <property type="entry name" value="Tetracycline Repressor, domain 2"/>
    <property type="match status" value="1"/>
</dbReference>
<organism evidence="4 5">
    <name type="scientific">Paenibacillus sepulcri</name>
    <dbReference type="NCBI Taxonomy" id="359917"/>
    <lineage>
        <taxon>Bacteria</taxon>
        <taxon>Bacillati</taxon>
        <taxon>Bacillota</taxon>
        <taxon>Bacilli</taxon>
        <taxon>Bacillales</taxon>
        <taxon>Paenibacillaceae</taxon>
        <taxon>Paenibacillus</taxon>
    </lineage>
</organism>
<comment type="caution">
    <text evidence="4">The sequence shown here is derived from an EMBL/GenBank/DDBJ whole genome shotgun (WGS) entry which is preliminary data.</text>
</comment>
<evidence type="ECO:0000313" key="4">
    <source>
        <dbReference type="EMBL" id="MBW7461946.1"/>
    </source>
</evidence>
<dbReference type="Proteomes" id="UP001519887">
    <property type="component" value="Unassembled WGS sequence"/>
</dbReference>
<dbReference type="EMBL" id="JAHZIK010003430">
    <property type="protein sequence ID" value="MBW7461946.1"/>
    <property type="molecule type" value="Genomic_DNA"/>
</dbReference>
<dbReference type="InterPro" id="IPR001647">
    <property type="entry name" value="HTH_TetR"/>
</dbReference>
<dbReference type="PROSITE" id="PS50977">
    <property type="entry name" value="HTH_TETR_2"/>
    <property type="match status" value="1"/>
</dbReference>
<evidence type="ECO:0000259" key="3">
    <source>
        <dbReference type="PROSITE" id="PS50977"/>
    </source>
</evidence>
<feature type="domain" description="HTH tetR-type" evidence="3">
    <location>
        <begin position="5"/>
        <end position="65"/>
    </location>
</feature>
<name>A0ABS7CM26_9BACL</name>
<evidence type="ECO:0000313" key="5">
    <source>
        <dbReference type="Proteomes" id="UP001519887"/>
    </source>
</evidence>
<keyword evidence="1 2" id="KW-0238">DNA-binding</keyword>
<sequence length="65" mass="7396">MRNAEATRERILEAAMAEFSAYGIAGARVDRIAKNAGCNKNMIYIYFENKETLFTTILQKHLARV</sequence>
<dbReference type="InterPro" id="IPR009057">
    <property type="entry name" value="Homeodomain-like_sf"/>
</dbReference>
<keyword evidence="5" id="KW-1185">Reference proteome</keyword>
<dbReference type="Pfam" id="PF00440">
    <property type="entry name" value="TetR_N"/>
    <property type="match status" value="1"/>
</dbReference>
<dbReference type="PRINTS" id="PR00455">
    <property type="entry name" value="HTHTETR"/>
</dbReference>
<protein>
    <submittedName>
        <fullName evidence="4">TetR family transcriptional regulator</fullName>
    </submittedName>
</protein>
<dbReference type="SUPFAM" id="SSF46689">
    <property type="entry name" value="Homeodomain-like"/>
    <property type="match status" value="1"/>
</dbReference>